<dbReference type="PROSITE" id="PS00518">
    <property type="entry name" value="ZF_RING_1"/>
    <property type="match status" value="1"/>
</dbReference>
<dbReference type="Gene3D" id="3.30.40.10">
    <property type="entry name" value="Zinc/RING finger domain, C3HC4 (zinc finger)"/>
    <property type="match status" value="1"/>
</dbReference>
<protein>
    <submittedName>
        <fullName evidence="8">Uncharacterized protein LOC102821936</fullName>
    </submittedName>
</protein>
<evidence type="ECO:0000256" key="5">
    <source>
        <dbReference type="SAM" id="MobiDB-lite"/>
    </source>
</evidence>
<accession>A0A9B0TN69</accession>
<dbReference type="SMART" id="SM00184">
    <property type="entry name" value="RING"/>
    <property type="match status" value="1"/>
</dbReference>
<dbReference type="InterPro" id="IPR017907">
    <property type="entry name" value="Znf_RING_CS"/>
</dbReference>
<dbReference type="AlphaFoldDB" id="A0A9B0TN69"/>
<dbReference type="GO" id="GO:0008270">
    <property type="term" value="F:zinc ion binding"/>
    <property type="evidence" value="ECO:0007669"/>
    <property type="project" value="UniProtKB-KW"/>
</dbReference>
<dbReference type="InterPro" id="IPR001841">
    <property type="entry name" value="Znf_RING"/>
</dbReference>
<keyword evidence="1" id="KW-0479">Metal-binding</keyword>
<feature type="region of interest" description="Disordered" evidence="5">
    <location>
        <begin position="177"/>
        <end position="197"/>
    </location>
</feature>
<dbReference type="Proteomes" id="UP000504623">
    <property type="component" value="Unplaced"/>
</dbReference>
<gene>
    <name evidence="8" type="primary">LOC102821936</name>
</gene>
<evidence type="ECO:0000256" key="1">
    <source>
        <dbReference type="ARBA" id="ARBA00022723"/>
    </source>
</evidence>
<evidence type="ECO:0000256" key="3">
    <source>
        <dbReference type="ARBA" id="ARBA00022833"/>
    </source>
</evidence>
<proteinExistence type="predicted"/>
<organism evidence="7 8">
    <name type="scientific">Chrysochloris asiatica</name>
    <name type="common">Cape golden mole</name>
    <dbReference type="NCBI Taxonomy" id="185453"/>
    <lineage>
        <taxon>Eukaryota</taxon>
        <taxon>Metazoa</taxon>
        <taxon>Chordata</taxon>
        <taxon>Craniata</taxon>
        <taxon>Vertebrata</taxon>
        <taxon>Euteleostomi</taxon>
        <taxon>Mammalia</taxon>
        <taxon>Eutheria</taxon>
        <taxon>Afrotheria</taxon>
        <taxon>Chrysochloridae</taxon>
        <taxon>Chrysochlorinae</taxon>
        <taxon>Chrysochloris</taxon>
    </lineage>
</organism>
<evidence type="ECO:0000313" key="8">
    <source>
        <dbReference type="RefSeq" id="XP_006863845.1"/>
    </source>
</evidence>
<dbReference type="PROSITE" id="PS50089">
    <property type="entry name" value="ZF_RING_2"/>
    <property type="match status" value="1"/>
</dbReference>
<dbReference type="RefSeq" id="XP_006863845.1">
    <property type="nucleotide sequence ID" value="XM_006863783.1"/>
</dbReference>
<dbReference type="OrthoDB" id="252722at2759"/>
<evidence type="ECO:0000313" key="7">
    <source>
        <dbReference type="Proteomes" id="UP000504623"/>
    </source>
</evidence>
<keyword evidence="7" id="KW-1185">Reference proteome</keyword>
<dbReference type="CDD" id="cd16565">
    <property type="entry name" value="RING-HC_RNF224"/>
    <property type="match status" value="1"/>
</dbReference>
<name>A0A9B0TN69_CHRAS</name>
<feature type="domain" description="RING-type" evidence="6">
    <location>
        <begin position="206"/>
        <end position="253"/>
    </location>
</feature>
<reference evidence="8" key="1">
    <citation type="submission" date="2025-08" db="UniProtKB">
        <authorList>
            <consortium name="RefSeq"/>
        </authorList>
    </citation>
    <scope>IDENTIFICATION</scope>
    <source>
        <tissue evidence="8">Spleen</tissue>
    </source>
</reference>
<sequence length="331" mass="35977">MPSIFLSTQWLAHHRDAGAQHIEVSGVGQDPTTQLSVGPYLSGLLPVTETCPTAHATTQQARGVEQPEGRGLGSACQDSGCAEEWPVGAFGILTGGARAPPGGRTRLLQPATCLLADSSAVRPVMRAQGREPQCALGTPFHPYQLPSGQIQPSSREQIWSQRAAWWVQVGEWALSTQTDRPRMQQPETPRDPEEEAAFTGTQRTDCIICYSAYDLAGHLPRRLYCGHTFCQACVRRLDAPAHEQRWIACPQCRQSTPTPRGGVAMLDLDLATFLAVKAEREPRPPGSLKGGTTIITQQPASLCPSLGPQPRFPRPRHCCFCCWDIPGSPEV</sequence>
<keyword evidence="2 4" id="KW-0863">Zinc-finger</keyword>
<dbReference type="PANTHER" id="PTHR47454">
    <property type="entry name" value="RING FINGER PROTEIN 224"/>
    <property type="match status" value="1"/>
</dbReference>
<evidence type="ECO:0000256" key="4">
    <source>
        <dbReference type="PROSITE-ProRule" id="PRU00175"/>
    </source>
</evidence>
<dbReference type="InterPro" id="IPR027370">
    <property type="entry name" value="Znf-RING_euk"/>
</dbReference>
<evidence type="ECO:0000259" key="6">
    <source>
        <dbReference type="PROSITE" id="PS50089"/>
    </source>
</evidence>
<dbReference type="Pfam" id="PF13445">
    <property type="entry name" value="zf-RING_UBOX"/>
    <property type="match status" value="1"/>
</dbReference>
<evidence type="ECO:0000256" key="2">
    <source>
        <dbReference type="ARBA" id="ARBA00022771"/>
    </source>
</evidence>
<dbReference type="InterPro" id="IPR053122">
    <property type="entry name" value="RING_finger_domain"/>
</dbReference>
<dbReference type="InterPro" id="IPR013083">
    <property type="entry name" value="Znf_RING/FYVE/PHD"/>
</dbReference>
<keyword evidence="3" id="KW-0862">Zinc</keyword>
<dbReference type="GeneID" id="102821936"/>
<dbReference type="SUPFAM" id="SSF57850">
    <property type="entry name" value="RING/U-box"/>
    <property type="match status" value="1"/>
</dbReference>
<dbReference type="PANTHER" id="PTHR47454:SF1">
    <property type="entry name" value="RING FINGER PROTEIN 224"/>
    <property type="match status" value="1"/>
</dbReference>